<dbReference type="AlphaFoldDB" id="A0A402D5M7"/>
<sequence length="436" mass="47875">MTLMDTPITRHSPPSHRRKIFLGTVIVFGCLAVAAVLVVANLEADPRISIPTPVLPSPNAYDDYARATALIKDPDKIDDWAKQNAGKTTLTPTEAQQQILRDNALALAAFQEGLAHSYLTPPIRSFKTEYSGLALDRRFARLLLLDARMQAAQGDWGASARISLDGLKLGSDLPRGAPMLPLLVGIAVNAISRRPLRTAIGHLSLPETRAALARLQAIDANSTPLAQTFREEKWTGQAGLMETYRQKNWRTQFFTLAGGGDEGEQKPPLAARMSAYLTSKRRIMDDYTYYMDSIVADVDARRPIGPLSPAHSDLYLEILAPVFSSVDIKYNQDRTQNAFLEVELALRAYQLQHHAYPESLAALTPTLIPNVPADPFAPTHSLNYRKEGASYRLYSVGPDGVDDGGKAIEDPTRSDEHFRHIVQADSKGDIVAGVNL</sequence>
<accession>A0A402D5M7</accession>
<protein>
    <submittedName>
        <fullName evidence="1">Uncharacterized protein</fullName>
    </submittedName>
</protein>
<organism evidence="1 2">
    <name type="scientific">Capsulimonas corticalis</name>
    <dbReference type="NCBI Taxonomy" id="2219043"/>
    <lineage>
        <taxon>Bacteria</taxon>
        <taxon>Bacillati</taxon>
        <taxon>Armatimonadota</taxon>
        <taxon>Armatimonadia</taxon>
        <taxon>Capsulimonadales</taxon>
        <taxon>Capsulimonadaceae</taxon>
        <taxon>Capsulimonas</taxon>
    </lineage>
</organism>
<dbReference type="RefSeq" id="WP_125206341.1">
    <property type="nucleotide sequence ID" value="NZ_AP025739.1"/>
</dbReference>
<dbReference type="Proteomes" id="UP000287394">
    <property type="component" value="Chromosome"/>
</dbReference>
<dbReference type="InterPro" id="IPR045584">
    <property type="entry name" value="Pilin-like"/>
</dbReference>
<dbReference type="EMBL" id="AP025739">
    <property type="protein sequence ID" value="BDI29807.1"/>
    <property type="molecule type" value="Genomic_DNA"/>
</dbReference>
<proteinExistence type="predicted"/>
<reference evidence="1 2" key="1">
    <citation type="journal article" date="2019" name="Int. J. Syst. Evol. Microbiol.">
        <title>Capsulimonas corticalis gen. nov., sp. nov., an aerobic capsulated bacterium, of a novel bacterial order, Capsulimonadales ord. nov., of the class Armatimonadia of the phylum Armatimonadetes.</title>
        <authorList>
            <person name="Li J."/>
            <person name="Kudo C."/>
            <person name="Tonouchi A."/>
        </authorList>
    </citation>
    <scope>NUCLEOTIDE SEQUENCE [LARGE SCALE GENOMIC DNA]</scope>
    <source>
        <strain evidence="1 2">AX-7</strain>
    </source>
</reference>
<name>A0A402D5M7_9BACT</name>
<gene>
    <name evidence="1" type="ORF">CCAX7_18580</name>
</gene>
<keyword evidence="2" id="KW-1185">Reference proteome</keyword>
<evidence type="ECO:0000313" key="2">
    <source>
        <dbReference type="Proteomes" id="UP000287394"/>
    </source>
</evidence>
<dbReference type="Gene3D" id="3.30.700.10">
    <property type="entry name" value="Glycoprotein, Type 4 Pilin"/>
    <property type="match status" value="1"/>
</dbReference>
<dbReference type="KEGG" id="ccot:CCAX7_18580"/>
<dbReference type="SUPFAM" id="SSF54523">
    <property type="entry name" value="Pili subunits"/>
    <property type="match status" value="1"/>
</dbReference>
<evidence type="ECO:0000313" key="1">
    <source>
        <dbReference type="EMBL" id="BDI29807.1"/>
    </source>
</evidence>
<dbReference type="OrthoDB" id="9795612at2"/>